<accession>A0ABD3HU82</accession>
<feature type="compositionally biased region" description="Polar residues" evidence="1">
    <location>
        <begin position="160"/>
        <end position="185"/>
    </location>
</feature>
<organism evidence="2 3">
    <name type="scientific">Riccia sorocarpa</name>
    <dbReference type="NCBI Taxonomy" id="122646"/>
    <lineage>
        <taxon>Eukaryota</taxon>
        <taxon>Viridiplantae</taxon>
        <taxon>Streptophyta</taxon>
        <taxon>Embryophyta</taxon>
        <taxon>Marchantiophyta</taxon>
        <taxon>Marchantiopsida</taxon>
        <taxon>Marchantiidae</taxon>
        <taxon>Marchantiales</taxon>
        <taxon>Ricciaceae</taxon>
        <taxon>Riccia</taxon>
    </lineage>
</organism>
<protein>
    <submittedName>
        <fullName evidence="2">Uncharacterized protein</fullName>
    </submittedName>
</protein>
<gene>
    <name evidence="2" type="ORF">R1sor_008723</name>
</gene>
<name>A0ABD3HU82_9MARC</name>
<proteinExistence type="predicted"/>
<comment type="caution">
    <text evidence="2">The sequence shown here is derived from an EMBL/GenBank/DDBJ whole genome shotgun (WGS) entry which is preliminary data.</text>
</comment>
<dbReference type="EMBL" id="JBJQOH010000003">
    <property type="protein sequence ID" value="KAL3695072.1"/>
    <property type="molecule type" value="Genomic_DNA"/>
</dbReference>
<dbReference type="AlphaFoldDB" id="A0ABD3HU82"/>
<reference evidence="2 3" key="1">
    <citation type="submission" date="2024-09" db="EMBL/GenBank/DDBJ databases">
        <title>Chromosome-scale assembly of Riccia sorocarpa.</title>
        <authorList>
            <person name="Paukszto L."/>
        </authorList>
    </citation>
    <scope>NUCLEOTIDE SEQUENCE [LARGE SCALE GENOMIC DNA]</scope>
    <source>
        <strain evidence="2">LP-2024</strain>
        <tissue evidence="2">Aerial parts of the thallus</tissue>
    </source>
</reference>
<keyword evidence="3" id="KW-1185">Reference proteome</keyword>
<evidence type="ECO:0000256" key="1">
    <source>
        <dbReference type="SAM" id="MobiDB-lite"/>
    </source>
</evidence>
<evidence type="ECO:0000313" key="2">
    <source>
        <dbReference type="EMBL" id="KAL3695072.1"/>
    </source>
</evidence>
<dbReference type="Proteomes" id="UP001633002">
    <property type="component" value="Unassembled WGS sequence"/>
</dbReference>
<sequence length="202" mass="22600">MEAYPERFLYRGLSRRQDELKEIGVMPPQVGSILNWLDFALTKAAEDTSFLFGFGVYIARSWEERNKLRFQNRRSRLPTRALLQQIFKEIDALPQKRISDSALQITTTARNAVGNWILTWSRRQQNQRCQGTDGEDYTQGAPSRSSAAVAERDSEEPRTHSATSSPSNQGPTQTSLDTADSSVDGTRTLHPNDAEAGPSPAL</sequence>
<evidence type="ECO:0000313" key="3">
    <source>
        <dbReference type="Proteomes" id="UP001633002"/>
    </source>
</evidence>
<feature type="compositionally biased region" description="Basic and acidic residues" evidence="1">
    <location>
        <begin position="150"/>
        <end position="159"/>
    </location>
</feature>
<feature type="region of interest" description="Disordered" evidence="1">
    <location>
        <begin position="127"/>
        <end position="202"/>
    </location>
</feature>